<organism evidence="1 2">
    <name type="scientific">Rhizophagus clarus</name>
    <dbReference type="NCBI Taxonomy" id="94130"/>
    <lineage>
        <taxon>Eukaryota</taxon>
        <taxon>Fungi</taxon>
        <taxon>Fungi incertae sedis</taxon>
        <taxon>Mucoromycota</taxon>
        <taxon>Glomeromycotina</taxon>
        <taxon>Glomeromycetes</taxon>
        <taxon>Glomerales</taxon>
        <taxon>Glomeraceae</taxon>
        <taxon>Rhizophagus</taxon>
    </lineage>
</organism>
<evidence type="ECO:0000313" key="1">
    <source>
        <dbReference type="EMBL" id="GBB96760.1"/>
    </source>
</evidence>
<keyword evidence="2" id="KW-1185">Reference proteome</keyword>
<comment type="caution">
    <text evidence="1">The sequence shown here is derived from an EMBL/GenBank/DDBJ whole genome shotgun (WGS) entry which is preliminary data.</text>
</comment>
<proteinExistence type="predicted"/>
<sequence length="532" mass="61729">MANSFTPFIQRLFIYRLMLIQFRFLIPISPLMVDDWSLWSNMNIFKHDYIACTLASMVSTPSTCNMLTSLQYLQILLYLAIPLCIRTAYIAHLADKCDHSLPHKWYLDIKTNTTIPDSHDHLYDRYVCSPSVTPSITLAPGATTTQKYRHWLITLDDNDAPLFGKQLSVQPKKDTCVIVYWISDCLSSPGDIIHLHPCPDCDAHVSFPTANKYSAVPLRCTFKISLLKSLILSTNCERIRQNTTEVTSPYSWADLGDTIILYYRRFNISPDFSPISSMVDDALSDRSLPKVPLRLPLLLFLPQIYNTIFIPMSTNFELWASIERSIHVKRLTILPVKAKGHDGNYWNEFANSLANFAHHSDTATPLPATDYTSSHNICLVYDDIVCESNPRHFLKAYYQAFFMKDLLALKRFQFTFCLCNRNDYVIDWHYTFKFKLFLDDLPLLERLKIIRLDLYIDLLTCRSCRIHKKDLIYLILCAKRFTTMHQILQAYQNHLFFKLRKASDLADMDLTPMLWKLSSLSCWTIFSSNWSS</sequence>
<gene>
    <name evidence="1" type="ORF">RclHR1_28270001</name>
</gene>
<name>A0A2Z6R3R7_9GLOM</name>
<dbReference type="EMBL" id="BEXD01002032">
    <property type="protein sequence ID" value="GBB96760.1"/>
    <property type="molecule type" value="Genomic_DNA"/>
</dbReference>
<reference evidence="1 2" key="1">
    <citation type="submission" date="2017-11" db="EMBL/GenBank/DDBJ databases">
        <title>The genome of Rhizophagus clarus HR1 reveals common genetic basis of auxotrophy among arbuscular mycorrhizal fungi.</title>
        <authorList>
            <person name="Kobayashi Y."/>
        </authorList>
    </citation>
    <scope>NUCLEOTIDE SEQUENCE [LARGE SCALE GENOMIC DNA]</scope>
    <source>
        <strain evidence="1 2">HR1</strain>
    </source>
</reference>
<accession>A0A2Z6R3R7</accession>
<dbReference type="Proteomes" id="UP000247702">
    <property type="component" value="Unassembled WGS sequence"/>
</dbReference>
<dbReference type="AlphaFoldDB" id="A0A2Z6R3R7"/>
<evidence type="ECO:0000313" key="2">
    <source>
        <dbReference type="Proteomes" id="UP000247702"/>
    </source>
</evidence>
<protein>
    <submittedName>
        <fullName evidence="1">Uncharacterized protein</fullName>
    </submittedName>
</protein>